<protein>
    <submittedName>
        <fullName evidence="2">Uncharacterized protein</fullName>
    </submittedName>
</protein>
<evidence type="ECO:0000313" key="2">
    <source>
        <dbReference type="EMBL" id="KDB27219.1"/>
    </source>
</evidence>
<feature type="compositionally biased region" description="Basic and acidic residues" evidence="1">
    <location>
        <begin position="44"/>
        <end position="57"/>
    </location>
</feature>
<keyword evidence="3" id="KW-1185">Reference proteome</keyword>
<name>A0A059JHH9_TRIIM</name>
<dbReference type="Proteomes" id="UP000024533">
    <property type="component" value="Unassembled WGS sequence"/>
</dbReference>
<accession>A0A059JHH9</accession>
<dbReference type="AlphaFoldDB" id="A0A059JHH9"/>
<proteinExistence type="predicted"/>
<sequence>MSASESLLSNLSNEDGSVTFSAGLECRPSSRLASSKSLAGPDSNDQKSNEKLEKEPKPSIVRTEYNRQTLNSNLPFFYEVGGPHRERGILLSSLEDRDISRGGGYGLKPPTDMERCLAVVHTQRGIKSASVVRRYVQVYTPDV</sequence>
<evidence type="ECO:0000313" key="3">
    <source>
        <dbReference type="Proteomes" id="UP000024533"/>
    </source>
</evidence>
<reference evidence="2 3" key="1">
    <citation type="submission" date="2014-02" db="EMBL/GenBank/DDBJ databases">
        <title>The Genome Sequence of Trichophyton interdigitale MR816.</title>
        <authorList>
            <consortium name="The Broad Institute Genomics Platform"/>
            <person name="Cuomo C.A."/>
            <person name="White T.C."/>
            <person name="Graser Y."/>
            <person name="Martinez-Rossi N."/>
            <person name="Heitman J."/>
            <person name="Young S.K."/>
            <person name="Zeng Q."/>
            <person name="Gargeya S."/>
            <person name="Abouelleil A."/>
            <person name="Alvarado L."/>
            <person name="Chapman S.B."/>
            <person name="Gainer-Dewar J."/>
            <person name="Goldberg J."/>
            <person name="Griggs A."/>
            <person name="Gujja S."/>
            <person name="Hansen M."/>
            <person name="Howarth C."/>
            <person name="Imamovic A."/>
            <person name="Larimer J."/>
            <person name="Martinez D."/>
            <person name="Murphy C."/>
            <person name="Pearson M.D."/>
            <person name="Persinoti G."/>
            <person name="Poon T."/>
            <person name="Priest M."/>
            <person name="Roberts A.D."/>
            <person name="Saif S."/>
            <person name="Shea T.D."/>
            <person name="Sykes S.N."/>
            <person name="Wortman J."/>
            <person name="Nusbaum C."/>
            <person name="Birren B."/>
        </authorList>
    </citation>
    <scope>NUCLEOTIDE SEQUENCE [LARGE SCALE GENOMIC DNA]</scope>
    <source>
        <strain evidence="2 3">MR816</strain>
    </source>
</reference>
<organism evidence="2 3">
    <name type="scientific">Trichophyton interdigitale (strain MR816)</name>
    <dbReference type="NCBI Taxonomy" id="1215338"/>
    <lineage>
        <taxon>Eukaryota</taxon>
        <taxon>Fungi</taxon>
        <taxon>Dikarya</taxon>
        <taxon>Ascomycota</taxon>
        <taxon>Pezizomycotina</taxon>
        <taxon>Eurotiomycetes</taxon>
        <taxon>Eurotiomycetidae</taxon>
        <taxon>Onygenales</taxon>
        <taxon>Arthrodermataceae</taxon>
        <taxon>Trichophyton</taxon>
    </lineage>
</organism>
<comment type="caution">
    <text evidence="2">The sequence shown here is derived from an EMBL/GenBank/DDBJ whole genome shotgun (WGS) entry which is preliminary data.</text>
</comment>
<feature type="region of interest" description="Disordered" evidence="1">
    <location>
        <begin position="1"/>
        <end position="65"/>
    </location>
</feature>
<feature type="compositionally biased region" description="Low complexity" evidence="1">
    <location>
        <begin position="1"/>
        <end position="14"/>
    </location>
</feature>
<dbReference type="HOGENOM" id="CLU_1807629_0_0_1"/>
<gene>
    <name evidence="2" type="ORF">H109_00971</name>
</gene>
<evidence type="ECO:0000256" key="1">
    <source>
        <dbReference type="SAM" id="MobiDB-lite"/>
    </source>
</evidence>
<dbReference type="EMBL" id="AOKY01000079">
    <property type="protein sequence ID" value="KDB27219.1"/>
    <property type="molecule type" value="Genomic_DNA"/>
</dbReference>